<dbReference type="InterPro" id="IPR036380">
    <property type="entry name" value="Isochorismatase-like_sf"/>
</dbReference>
<sequence length="203" mass="22821">MPAHGRKMAAVRRLTSQNALLLICDMQEKFRNAICCFPQIVQVAQRLLKGAMLLDVPVVATEQYPKGLGLTVPELDIRKEKIPIFEKTCFSMLGSQSVDDYISKHFPNRKSVILCGIEAHVCIYQTVLDLLEKNFDVHLVVDGCSSRSQHDRLFAFRALERFGAILTTNECVLLGLLRGASHPKFREVQQLIKEVTPDSGLCH</sequence>
<dbReference type="PANTHER" id="PTHR14119:SF17">
    <property type="entry name" value="ISOCHORISMATASE DOMAIN-CONTAINING PROTEIN 1"/>
    <property type="match status" value="1"/>
</dbReference>
<dbReference type="FunFam" id="3.40.50.850:FF:000001">
    <property type="entry name" value="Isochorismatase domain-containing protein 1"/>
    <property type="match status" value="1"/>
</dbReference>
<dbReference type="CDD" id="cd01012">
    <property type="entry name" value="YcaC_related"/>
    <property type="match status" value="1"/>
</dbReference>
<dbReference type="InterPro" id="IPR000868">
    <property type="entry name" value="Isochorismatase-like_dom"/>
</dbReference>
<accession>A0A077Z389</accession>
<keyword evidence="5" id="KW-1185">Reference proteome</keyword>
<reference evidence="4" key="2">
    <citation type="submission" date="2014-03" db="EMBL/GenBank/DDBJ databases">
        <title>The whipworm genome and dual-species transcriptomics of an intimate host-pathogen interaction.</title>
        <authorList>
            <person name="Foth B.J."/>
            <person name="Tsai I.J."/>
            <person name="Reid A.J."/>
            <person name="Bancroft A.J."/>
            <person name="Nichol S."/>
            <person name="Tracey A."/>
            <person name="Holroyd N."/>
            <person name="Cotton J.A."/>
            <person name="Stanley E.J."/>
            <person name="Zarowiecki M."/>
            <person name="Liu J.Z."/>
            <person name="Huckvale T."/>
            <person name="Cooper P.J."/>
            <person name="Grencis R.K."/>
            <person name="Berriman M."/>
        </authorList>
    </citation>
    <scope>NUCLEOTIDE SEQUENCE [LARGE SCALE GENOMIC DNA]</scope>
</reference>
<dbReference type="STRING" id="36087.A0A077Z389"/>
<dbReference type="Proteomes" id="UP000030665">
    <property type="component" value="Unassembled WGS sequence"/>
</dbReference>
<dbReference type="AlphaFoldDB" id="A0A077Z389"/>
<dbReference type="Pfam" id="PF00857">
    <property type="entry name" value="Isochorismatase"/>
    <property type="match status" value="1"/>
</dbReference>
<dbReference type="SUPFAM" id="SSF52499">
    <property type="entry name" value="Isochorismatase-like hydrolases"/>
    <property type="match status" value="1"/>
</dbReference>
<dbReference type="PANTHER" id="PTHR14119">
    <property type="entry name" value="HYDROLASE"/>
    <property type="match status" value="1"/>
</dbReference>
<dbReference type="InterPro" id="IPR050993">
    <property type="entry name" value="Isochorismatase_domain"/>
</dbReference>
<evidence type="ECO:0000313" key="4">
    <source>
        <dbReference type="EMBL" id="CDW53165.1"/>
    </source>
</evidence>
<name>A0A077Z389_TRITR</name>
<reference evidence="4" key="1">
    <citation type="submission" date="2014-01" db="EMBL/GenBank/DDBJ databases">
        <authorList>
            <person name="Aslett M."/>
        </authorList>
    </citation>
    <scope>NUCLEOTIDE SEQUENCE</scope>
</reference>
<evidence type="ECO:0000256" key="1">
    <source>
        <dbReference type="ARBA" id="ARBA00006336"/>
    </source>
</evidence>
<gene>
    <name evidence="4" type="ORF">TTRE_0000142801</name>
</gene>
<evidence type="ECO:0000313" key="5">
    <source>
        <dbReference type="Proteomes" id="UP000030665"/>
    </source>
</evidence>
<protein>
    <recommendedName>
        <fullName evidence="2">Isochorismatase domain-containing protein 1</fullName>
    </recommendedName>
</protein>
<organism evidence="4 5">
    <name type="scientific">Trichuris trichiura</name>
    <name type="common">Whipworm</name>
    <name type="synonym">Trichocephalus trichiurus</name>
    <dbReference type="NCBI Taxonomy" id="36087"/>
    <lineage>
        <taxon>Eukaryota</taxon>
        <taxon>Metazoa</taxon>
        <taxon>Ecdysozoa</taxon>
        <taxon>Nematoda</taxon>
        <taxon>Enoplea</taxon>
        <taxon>Dorylaimia</taxon>
        <taxon>Trichinellida</taxon>
        <taxon>Trichuridae</taxon>
        <taxon>Trichuris</taxon>
    </lineage>
</organism>
<dbReference type="Gene3D" id="3.40.50.850">
    <property type="entry name" value="Isochorismatase-like"/>
    <property type="match status" value="1"/>
</dbReference>
<evidence type="ECO:0000259" key="3">
    <source>
        <dbReference type="Pfam" id="PF00857"/>
    </source>
</evidence>
<dbReference type="OrthoDB" id="269496at2759"/>
<feature type="domain" description="Isochorismatase-like" evidence="3">
    <location>
        <begin position="20"/>
        <end position="169"/>
    </location>
</feature>
<proteinExistence type="inferred from homology"/>
<dbReference type="EMBL" id="HG805843">
    <property type="protein sequence ID" value="CDW53165.1"/>
    <property type="molecule type" value="Genomic_DNA"/>
</dbReference>
<evidence type="ECO:0000256" key="2">
    <source>
        <dbReference type="ARBA" id="ARBA00040688"/>
    </source>
</evidence>
<comment type="similarity">
    <text evidence="1">Belongs to the isochorismatase family.</text>
</comment>